<dbReference type="Pfam" id="PF03781">
    <property type="entry name" value="FGE-sulfatase"/>
    <property type="match status" value="1"/>
</dbReference>
<dbReference type="InterPro" id="IPR016187">
    <property type="entry name" value="CTDL_fold"/>
</dbReference>
<dbReference type="PANTHER" id="PTHR23150:SF19">
    <property type="entry name" value="FORMYLGLYCINE-GENERATING ENZYME"/>
    <property type="match status" value="1"/>
</dbReference>
<dbReference type="RefSeq" id="WP_239127838.1">
    <property type="nucleotide sequence ID" value="NZ_BOOJ01000032.1"/>
</dbReference>
<dbReference type="InterPro" id="IPR051043">
    <property type="entry name" value="Sulfatase_Mod_Factor_Kinase"/>
</dbReference>
<name>A0A8J3SF73_9ACTN</name>
<feature type="compositionally biased region" description="Low complexity" evidence="1">
    <location>
        <begin position="13"/>
        <end position="24"/>
    </location>
</feature>
<reference evidence="3 4" key="1">
    <citation type="submission" date="2021-01" db="EMBL/GenBank/DDBJ databases">
        <title>Whole genome shotgun sequence of Planobispora siamensis NBRC 107568.</title>
        <authorList>
            <person name="Komaki H."/>
            <person name="Tamura T."/>
        </authorList>
    </citation>
    <scope>NUCLEOTIDE SEQUENCE [LARGE SCALE GENOMIC DNA]</scope>
    <source>
        <strain evidence="3 4">NBRC 107568</strain>
    </source>
</reference>
<proteinExistence type="predicted"/>
<evidence type="ECO:0000313" key="4">
    <source>
        <dbReference type="Proteomes" id="UP000619788"/>
    </source>
</evidence>
<organism evidence="3 4">
    <name type="scientific">Planobispora siamensis</name>
    <dbReference type="NCBI Taxonomy" id="936338"/>
    <lineage>
        <taxon>Bacteria</taxon>
        <taxon>Bacillati</taxon>
        <taxon>Actinomycetota</taxon>
        <taxon>Actinomycetes</taxon>
        <taxon>Streptosporangiales</taxon>
        <taxon>Streptosporangiaceae</taxon>
        <taxon>Planobispora</taxon>
    </lineage>
</organism>
<gene>
    <name evidence="3" type="ORF">Psi01_38620</name>
</gene>
<dbReference type="EMBL" id="BOOJ01000032">
    <property type="protein sequence ID" value="GIH93232.1"/>
    <property type="molecule type" value="Genomic_DNA"/>
</dbReference>
<feature type="domain" description="Sulfatase-modifying factor enzyme-like" evidence="2">
    <location>
        <begin position="41"/>
        <end position="315"/>
    </location>
</feature>
<dbReference type="SUPFAM" id="SSF56436">
    <property type="entry name" value="C-type lectin-like"/>
    <property type="match status" value="1"/>
</dbReference>
<feature type="region of interest" description="Disordered" evidence="1">
    <location>
        <begin position="1"/>
        <end position="34"/>
    </location>
</feature>
<dbReference type="PANTHER" id="PTHR23150">
    <property type="entry name" value="SULFATASE MODIFYING FACTOR 1, 2"/>
    <property type="match status" value="1"/>
</dbReference>
<protein>
    <recommendedName>
        <fullName evidence="2">Sulfatase-modifying factor enzyme-like domain-containing protein</fullName>
    </recommendedName>
</protein>
<comment type="caution">
    <text evidence="3">The sequence shown here is derived from an EMBL/GenBank/DDBJ whole genome shotgun (WGS) entry which is preliminary data.</text>
</comment>
<evidence type="ECO:0000259" key="2">
    <source>
        <dbReference type="Pfam" id="PF03781"/>
    </source>
</evidence>
<dbReference type="Gene3D" id="3.90.1580.10">
    <property type="entry name" value="paralog of FGE (formylglycine-generating enzyme)"/>
    <property type="match status" value="1"/>
</dbReference>
<dbReference type="GO" id="GO:0120147">
    <property type="term" value="F:formylglycine-generating oxidase activity"/>
    <property type="evidence" value="ECO:0007669"/>
    <property type="project" value="TreeGrafter"/>
</dbReference>
<evidence type="ECO:0000256" key="1">
    <source>
        <dbReference type="SAM" id="MobiDB-lite"/>
    </source>
</evidence>
<sequence>MRVEAPTIEARSAHAAGSSDAHAAGVRRAHAAGSPGVHAIEQVRLPGGGFLMGDPAGDGNPADGERPVHRVTVRPFSIDATCVTTADFAVFAEATGYRTEAEVYGFSAVFHLALSARPQDVMGPVPGVPWWLGVRGADWRHPGGALSEADPDHPVVHVSWNDATAYCAWAGRRLPTEAEWEYASRGGLEGARYPWGDDLPEGGWPVNIWQGDFPARNTMDDGYLTTAPVRAFGPNGYGLWQTVGNVWEWCADWYAPDYYAHSPADDPRGPRRGTARVLRGGSFLCHDSYCNRYRNAARSSNTPDSSMANAGFRTVAARDAVAVQNTTAAQD</sequence>
<dbReference type="Proteomes" id="UP000619788">
    <property type="component" value="Unassembled WGS sequence"/>
</dbReference>
<evidence type="ECO:0000313" key="3">
    <source>
        <dbReference type="EMBL" id="GIH93232.1"/>
    </source>
</evidence>
<keyword evidence="4" id="KW-1185">Reference proteome</keyword>
<dbReference type="AlphaFoldDB" id="A0A8J3SF73"/>
<accession>A0A8J3SF73</accession>
<dbReference type="InterPro" id="IPR005532">
    <property type="entry name" value="SUMF_dom"/>
</dbReference>
<dbReference type="InterPro" id="IPR042095">
    <property type="entry name" value="SUMF_sf"/>
</dbReference>